<gene>
    <name evidence="1" type="ORF">ALQ84_102084</name>
</gene>
<name>A0A0N8QT12_9PSED</name>
<evidence type="ECO:0000313" key="2">
    <source>
        <dbReference type="Proteomes" id="UP000278587"/>
    </source>
</evidence>
<comment type="caution">
    <text evidence="1">The sequence shown here is derived from an EMBL/GenBank/DDBJ whole genome shotgun (WGS) entry which is preliminary data.</text>
</comment>
<reference evidence="1 2" key="1">
    <citation type="submission" date="2018-08" db="EMBL/GenBank/DDBJ databases">
        <title>Recombination of ecologically and evolutionarily significant loci maintains genetic cohesion in the Pseudomonas syringae species complex.</title>
        <authorList>
            <person name="Dillon M."/>
            <person name="Thakur S."/>
            <person name="Almeida R.N.D."/>
            <person name="Weir B.S."/>
            <person name="Guttman D.S."/>
        </authorList>
    </citation>
    <scope>NUCLEOTIDE SEQUENCE [LARGE SCALE GENOMIC DNA]</scope>
    <source>
        <strain evidence="1 2">ICMP 4086</strain>
    </source>
</reference>
<organism evidence="1 2">
    <name type="scientific">Pseudomonas caricapapayae</name>
    <dbReference type="NCBI Taxonomy" id="46678"/>
    <lineage>
        <taxon>Bacteria</taxon>
        <taxon>Pseudomonadati</taxon>
        <taxon>Pseudomonadota</taxon>
        <taxon>Gammaproteobacteria</taxon>
        <taxon>Pseudomonadales</taxon>
        <taxon>Pseudomonadaceae</taxon>
        <taxon>Pseudomonas</taxon>
    </lineage>
</organism>
<dbReference type="Proteomes" id="UP000278587">
    <property type="component" value="Unassembled WGS sequence"/>
</dbReference>
<dbReference type="AlphaFoldDB" id="A0A0N8QT12"/>
<evidence type="ECO:0000313" key="1">
    <source>
        <dbReference type="EMBL" id="RMM06708.1"/>
    </source>
</evidence>
<sequence>MRKAGISPAGTGSAASTMAGRVALDRVSAVSKARNIGVTMSHGRLRENKTERLQEHDDCSTAACDPILDRATGCLLSSTPARSAHGPMAFPYRASRSPRRPP</sequence>
<dbReference type="EMBL" id="RBOC01000154">
    <property type="protein sequence ID" value="RMM06708.1"/>
    <property type="molecule type" value="Genomic_DNA"/>
</dbReference>
<proteinExistence type="predicted"/>
<accession>A0A0N8QT12</accession>
<protein>
    <submittedName>
        <fullName evidence="1">Uncharacterized protein</fullName>
    </submittedName>
</protein>